<dbReference type="AlphaFoldDB" id="A0AAT9E519"/>
<organism evidence="1">
    <name type="scientific">Serratia marcescens SM39</name>
    <dbReference type="NCBI Taxonomy" id="1334564"/>
    <lineage>
        <taxon>Bacteria</taxon>
        <taxon>Pseudomonadati</taxon>
        <taxon>Pseudomonadota</taxon>
        <taxon>Gammaproteobacteria</taxon>
        <taxon>Enterobacterales</taxon>
        <taxon>Yersiniaceae</taxon>
        <taxon>Serratia</taxon>
    </lineage>
</organism>
<proteinExistence type="predicted"/>
<dbReference type="KEGG" id="smar:SM39_1222"/>
<dbReference type="RefSeq" id="WP_168166355.1">
    <property type="nucleotide sequence ID" value="NZ_AP013063.1"/>
</dbReference>
<protein>
    <submittedName>
        <fullName evidence="1">Uncharacterized protein</fullName>
    </submittedName>
</protein>
<gene>
    <name evidence="1" type="ORF">SM39_1222</name>
</gene>
<sequence>MLRMYLAKGDAVHVTFPDGTTGIIEAESRGELAFHFPQSVRLTREKEAFKKPITPNQK</sequence>
<accession>A0AAT9E519</accession>
<name>A0AAT9E519_SERMA</name>
<evidence type="ECO:0000313" key="1">
    <source>
        <dbReference type="EMBL" id="BAO33268.1"/>
    </source>
</evidence>
<reference evidence="1" key="1">
    <citation type="journal article" date="2014" name="Genome Biol. Evol.">
        <title>Genome evolution and plasticity of Serratia marcescens, an important multidrug-resistant nosocomial pathogen.</title>
        <authorList>
            <person name="Iguchi A."/>
            <person name="Nagaya Y."/>
            <person name="Pradel E."/>
            <person name="Ooka T."/>
            <person name="Ogura Y."/>
            <person name="Katsura K."/>
            <person name="Kurokawa K."/>
            <person name="Oshima K."/>
            <person name="Hattori M."/>
            <person name="Parkhill J."/>
            <person name="Sebaihia M."/>
            <person name="Coulthurst S.J."/>
            <person name="Gotoh N."/>
            <person name="Thomson N.R."/>
            <person name="Ewbank J.J."/>
            <person name="Hayashi T."/>
        </authorList>
    </citation>
    <scope>NUCLEOTIDE SEQUENCE</scope>
    <source>
        <strain evidence="1">SM39</strain>
    </source>
</reference>
<dbReference type="EMBL" id="AP013063">
    <property type="protein sequence ID" value="BAO33268.1"/>
    <property type="molecule type" value="Genomic_DNA"/>
</dbReference>